<accession>H6KZX5</accession>
<reference evidence="13 14" key="1">
    <citation type="journal article" date="2012" name="Stand. Genomic Sci.">
        <title>Complete genome sequencing and analysis of Saprospira grandis str. Lewin, a predatory marine bacterium.</title>
        <authorList>
            <person name="Saw J.H."/>
            <person name="Yuryev A."/>
            <person name="Kanbe M."/>
            <person name="Hou S."/>
            <person name="Young A.G."/>
            <person name="Aizawa S."/>
            <person name="Alam M."/>
        </authorList>
    </citation>
    <scope>NUCLEOTIDE SEQUENCE [LARGE SCALE GENOMIC DNA]</scope>
    <source>
        <strain evidence="13 14">Lewin</strain>
    </source>
</reference>
<dbReference type="InterPro" id="IPR041525">
    <property type="entry name" value="N/Namide_PRibTrfase"/>
</dbReference>
<keyword evidence="7 9" id="KW-0808">Transferase</keyword>
<dbReference type="KEGG" id="sgn:SGRA_3254"/>
<dbReference type="UniPathway" id="UPA00253">
    <property type="reaction ID" value="UER00457"/>
</dbReference>
<dbReference type="GO" id="GO:0047280">
    <property type="term" value="F:nicotinamide phosphoribosyltransferase activity"/>
    <property type="evidence" value="ECO:0007669"/>
    <property type="project" value="UniProtKB-ARBA"/>
</dbReference>
<comment type="PTM">
    <text evidence="9">Transiently phosphorylated on a His residue during the reaction cycle. Phosphorylation strongly increases the affinity for substrates and increases the rate of nicotinate D-ribonucleotide production. Dephosphorylation regenerates the low-affinity form of the enzyme, leading to product release.</text>
</comment>
<dbReference type="Gene3D" id="3.20.20.70">
    <property type="entry name" value="Aldolase class I"/>
    <property type="match status" value="1"/>
</dbReference>
<dbReference type="GO" id="GO:0034355">
    <property type="term" value="P:NAD+ biosynthetic process via the salvage pathway"/>
    <property type="evidence" value="ECO:0007669"/>
    <property type="project" value="TreeGrafter"/>
</dbReference>
<dbReference type="Proteomes" id="UP000007519">
    <property type="component" value="Chromosome"/>
</dbReference>
<dbReference type="InterPro" id="IPR013785">
    <property type="entry name" value="Aldolase_TIM"/>
</dbReference>
<evidence type="ECO:0000259" key="11">
    <source>
        <dbReference type="Pfam" id="PF17767"/>
    </source>
</evidence>
<dbReference type="RefSeq" id="WP_015693577.1">
    <property type="nucleotide sequence ID" value="NC_016940.1"/>
</dbReference>
<evidence type="ECO:0000256" key="1">
    <source>
        <dbReference type="ARBA" id="ARBA00004952"/>
    </source>
</evidence>
<comment type="pathway">
    <text evidence="1 9">Cofactor biosynthesis; NAD(+) biosynthesis; nicotinate D-ribonucleotide from nicotinate: step 1/1.</text>
</comment>
<comment type="catalytic activity">
    <reaction evidence="8 9">
        <text>5-phospho-alpha-D-ribose 1-diphosphate + nicotinate + ATP + H2O = nicotinate beta-D-ribonucleotide + ADP + phosphate + diphosphate</text>
        <dbReference type="Rhea" id="RHEA:36163"/>
        <dbReference type="ChEBI" id="CHEBI:15377"/>
        <dbReference type="ChEBI" id="CHEBI:30616"/>
        <dbReference type="ChEBI" id="CHEBI:32544"/>
        <dbReference type="ChEBI" id="CHEBI:33019"/>
        <dbReference type="ChEBI" id="CHEBI:43474"/>
        <dbReference type="ChEBI" id="CHEBI:57502"/>
        <dbReference type="ChEBI" id="CHEBI:58017"/>
        <dbReference type="ChEBI" id="CHEBI:456216"/>
        <dbReference type="EC" id="6.3.4.21"/>
    </reaction>
</comment>
<feature type="domain" description="Nicotinate phosphoribosyltransferase N-terminal" evidence="11">
    <location>
        <begin position="15"/>
        <end position="145"/>
    </location>
</feature>
<evidence type="ECO:0000259" key="12">
    <source>
        <dbReference type="Pfam" id="PF17956"/>
    </source>
</evidence>
<dbReference type="PANTHER" id="PTHR11098:SF1">
    <property type="entry name" value="NICOTINATE PHOSPHORIBOSYLTRANSFERASE"/>
    <property type="match status" value="1"/>
</dbReference>
<dbReference type="NCBIfam" id="NF009131">
    <property type="entry name" value="PRK12484.1"/>
    <property type="match status" value="1"/>
</dbReference>
<dbReference type="AlphaFoldDB" id="H6KZX5"/>
<dbReference type="NCBIfam" id="NF006695">
    <property type="entry name" value="PRK09243.1-2"/>
    <property type="match status" value="1"/>
</dbReference>
<dbReference type="Pfam" id="PF17767">
    <property type="entry name" value="NAPRTase_N"/>
    <property type="match status" value="1"/>
</dbReference>
<dbReference type="eggNOG" id="COG1488">
    <property type="taxonomic scope" value="Bacteria"/>
</dbReference>
<organism evidence="13 14">
    <name type="scientific">Saprospira grandis (strain Lewin)</name>
    <dbReference type="NCBI Taxonomy" id="984262"/>
    <lineage>
        <taxon>Bacteria</taxon>
        <taxon>Pseudomonadati</taxon>
        <taxon>Bacteroidota</taxon>
        <taxon>Saprospiria</taxon>
        <taxon>Saprospirales</taxon>
        <taxon>Saprospiraceae</taxon>
        <taxon>Saprospira</taxon>
    </lineage>
</organism>
<keyword evidence="13" id="KW-0328">Glycosyltransferase</keyword>
<keyword evidence="14" id="KW-1185">Reference proteome</keyword>
<evidence type="ECO:0000256" key="8">
    <source>
        <dbReference type="ARBA" id="ARBA00048668"/>
    </source>
</evidence>
<dbReference type="GO" id="GO:0004516">
    <property type="term" value="F:nicotinate phosphoribosyltransferase activity"/>
    <property type="evidence" value="ECO:0007669"/>
    <property type="project" value="UniProtKB-UniRule"/>
</dbReference>
<dbReference type="InterPro" id="IPR006405">
    <property type="entry name" value="Nic_PRibTrfase_pncB"/>
</dbReference>
<dbReference type="FunFam" id="3.20.20.70:FF:000076">
    <property type="entry name" value="Nicotinate phosphoribosyltransferase"/>
    <property type="match status" value="1"/>
</dbReference>
<dbReference type="Pfam" id="PF04095">
    <property type="entry name" value="NAPRTase"/>
    <property type="match status" value="1"/>
</dbReference>
<evidence type="ECO:0000259" key="10">
    <source>
        <dbReference type="Pfam" id="PF04095"/>
    </source>
</evidence>
<dbReference type="InterPro" id="IPR041619">
    <property type="entry name" value="NAPRTase_C"/>
</dbReference>
<protein>
    <recommendedName>
        <fullName evidence="3 9">Nicotinate phosphoribosyltransferase</fullName>
        <ecNumber evidence="3 9">6.3.4.21</ecNumber>
    </recommendedName>
</protein>
<comment type="similarity">
    <text evidence="2 9">Belongs to the NAPRTase family.</text>
</comment>
<comment type="function">
    <text evidence="9">Catalyzes the first step in the biosynthesis of NAD from nicotinic acid, the ATP-dependent synthesis of beta-nicotinate D-ribonucleotide from nicotinate and 5-phospho-D-ribose 1-phosphate.</text>
</comment>
<keyword evidence="6 9" id="KW-0662">Pyridine nucleotide biosynthesis</keyword>
<dbReference type="PIRSF" id="PIRSF000484">
    <property type="entry name" value="NAPRT"/>
    <property type="match status" value="1"/>
</dbReference>
<dbReference type="SUPFAM" id="SSF51690">
    <property type="entry name" value="Nicotinate/Quinolinate PRTase C-terminal domain-like"/>
    <property type="match status" value="1"/>
</dbReference>
<dbReference type="PANTHER" id="PTHR11098">
    <property type="entry name" value="NICOTINATE PHOSPHORIBOSYLTRANSFERASE"/>
    <property type="match status" value="1"/>
</dbReference>
<dbReference type="NCBIfam" id="TIGR01513">
    <property type="entry name" value="NAPRTase_put"/>
    <property type="match status" value="1"/>
</dbReference>
<dbReference type="Pfam" id="PF17956">
    <property type="entry name" value="NAPRTase_C"/>
    <property type="match status" value="1"/>
</dbReference>
<dbReference type="Gene3D" id="3.20.140.10">
    <property type="entry name" value="nicotinate phosphoribosyltransferase"/>
    <property type="match status" value="1"/>
</dbReference>
<dbReference type="CDD" id="cd01570">
    <property type="entry name" value="NAPRTase_A"/>
    <property type="match status" value="1"/>
</dbReference>
<dbReference type="SUPFAM" id="SSF54675">
    <property type="entry name" value="Nicotinate/Quinolinate PRTase N-terminal domain-like"/>
    <property type="match status" value="1"/>
</dbReference>
<dbReference type="InterPro" id="IPR007229">
    <property type="entry name" value="Nic_PRibTrfase-Fam"/>
</dbReference>
<evidence type="ECO:0000256" key="5">
    <source>
        <dbReference type="ARBA" id="ARBA00022598"/>
    </source>
</evidence>
<evidence type="ECO:0000256" key="3">
    <source>
        <dbReference type="ARBA" id="ARBA00013236"/>
    </source>
</evidence>
<feature type="domain" description="Nicotinate phosphoribosyltransferase C-terminal" evidence="12">
    <location>
        <begin position="375"/>
        <end position="452"/>
    </location>
</feature>
<dbReference type="OrthoDB" id="9770610at2"/>
<gene>
    <name evidence="13" type="primary">pncB</name>
    <name evidence="13" type="ordered locus">SGRA_3254</name>
</gene>
<dbReference type="InterPro" id="IPR040727">
    <property type="entry name" value="NAPRTase_N"/>
</dbReference>
<keyword evidence="4" id="KW-0597">Phosphoprotein</keyword>
<dbReference type="STRING" id="984262.SGRA_3254"/>
<sequence length="484" mass="53638">MQNSLNKRYRSSLALLTDLYQITMAYGYWKAGRQEEEAIFHWFYRKNPFGANYAITAGLEDAIAYMQDFAFSVDDIQYLGGLKGADGRPLFEEAFLNYLQRMKFSCDIDAVPEGRVVFAHEPLLRVRGPLIQAQLLETALLNILNFQTLIASKAHQVCLAAQGDTVLEFGLRRAQGIDGGLSASRAAYIAGVAASSNVLAGKLYDIPVKGTHAHSWVMSFEDEQQAFATYAQAMPANCVFLVDTYDTQKGVDKAIEIGRALRAQGQDLLGIRLDSGDLRALSIWARKRLDEAGFEKTKIIASDSLNEDKIRTLKAGGAAIDSWGVGTNLVTAQNQPALGGVYKLAALRKDANSEWAYKIKLSNTPIKISNPGALQVRRYYLTDGRPYGDMIWDELQTSPLGQLQSLDGRSIVCDSRKYEDLLQPIFRKGELCYKLPSLGEIRKAAERDLALFQGVDFKLYPKGLEAHLAQTKAALIEGLKNKKQ</sequence>
<dbReference type="InterPro" id="IPR036068">
    <property type="entry name" value="Nicotinate_pribotase-like_C"/>
</dbReference>
<evidence type="ECO:0000256" key="2">
    <source>
        <dbReference type="ARBA" id="ARBA00010897"/>
    </source>
</evidence>
<evidence type="ECO:0000256" key="9">
    <source>
        <dbReference type="RuleBase" id="RU365100"/>
    </source>
</evidence>
<evidence type="ECO:0000256" key="6">
    <source>
        <dbReference type="ARBA" id="ARBA00022642"/>
    </source>
</evidence>
<evidence type="ECO:0000313" key="13">
    <source>
        <dbReference type="EMBL" id="AFC25982.1"/>
    </source>
</evidence>
<name>H6KZX5_SAPGL</name>
<evidence type="ECO:0000256" key="7">
    <source>
        <dbReference type="ARBA" id="ARBA00022679"/>
    </source>
</evidence>
<evidence type="ECO:0000313" key="14">
    <source>
        <dbReference type="Proteomes" id="UP000007519"/>
    </source>
</evidence>
<dbReference type="HOGENOM" id="CLU_025154_2_1_10"/>
<dbReference type="EC" id="6.3.4.21" evidence="3 9"/>
<feature type="domain" description="Nicotinate/nicotinamide phosphoribosyltransferase" evidence="10">
    <location>
        <begin position="168"/>
        <end position="350"/>
    </location>
</feature>
<proteinExistence type="inferred from homology"/>
<dbReference type="GO" id="GO:0005829">
    <property type="term" value="C:cytosol"/>
    <property type="evidence" value="ECO:0007669"/>
    <property type="project" value="TreeGrafter"/>
</dbReference>
<evidence type="ECO:0000256" key="4">
    <source>
        <dbReference type="ARBA" id="ARBA00022553"/>
    </source>
</evidence>
<dbReference type="EMBL" id="CP002831">
    <property type="protein sequence ID" value="AFC25982.1"/>
    <property type="molecule type" value="Genomic_DNA"/>
</dbReference>
<keyword evidence="5 9" id="KW-0436">Ligase</keyword>